<comment type="caution">
    <text evidence="3">The sequence shown here is derived from an EMBL/GenBank/DDBJ whole genome shotgun (WGS) entry which is preliminary data.</text>
</comment>
<dbReference type="Proteomes" id="UP001501480">
    <property type="component" value="Unassembled WGS sequence"/>
</dbReference>
<reference evidence="3 4" key="1">
    <citation type="journal article" date="2019" name="Int. J. Syst. Evol. Microbiol.">
        <title>The Global Catalogue of Microorganisms (GCM) 10K type strain sequencing project: providing services to taxonomists for standard genome sequencing and annotation.</title>
        <authorList>
            <consortium name="The Broad Institute Genomics Platform"/>
            <consortium name="The Broad Institute Genome Sequencing Center for Infectious Disease"/>
            <person name="Wu L."/>
            <person name="Ma J."/>
        </authorList>
    </citation>
    <scope>NUCLEOTIDE SEQUENCE [LARGE SCALE GENOMIC DNA]</scope>
    <source>
        <strain evidence="3 4">JCM 15749</strain>
    </source>
</reference>
<dbReference type="PROSITE" id="PS51898">
    <property type="entry name" value="TYR_RECOMBINASE"/>
    <property type="match status" value="1"/>
</dbReference>
<dbReference type="InterPro" id="IPR002104">
    <property type="entry name" value="Integrase_catalytic"/>
</dbReference>
<feature type="domain" description="Tyr recombinase" evidence="2">
    <location>
        <begin position="1"/>
        <end position="83"/>
    </location>
</feature>
<evidence type="ECO:0000313" key="4">
    <source>
        <dbReference type="Proteomes" id="UP001501480"/>
    </source>
</evidence>
<keyword evidence="1" id="KW-0233">DNA recombination</keyword>
<name>A0ABN2VTF7_9ACTN</name>
<organism evidence="3 4">
    <name type="scientific">Aeromicrobium halocynthiae</name>
    <dbReference type="NCBI Taxonomy" id="560557"/>
    <lineage>
        <taxon>Bacteria</taxon>
        <taxon>Bacillati</taxon>
        <taxon>Actinomycetota</taxon>
        <taxon>Actinomycetes</taxon>
        <taxon>Propionibacteriales</taxon>
        <taxon>Nocardioidaceae</taxon>
        <taxon>Aeromicrobium</taxon>
    </lineage>
</organism>
<evidence type="ECO:0000256" key="1">
    <source>
        <dbReference type="ARBA" id="ARBA00023172"/>
    </source>
</evidence>
<gene>
    <name evidence="3" type="ORF">GCM10009821_07450</name>
</gene>
<protein>
    <recommendedName>
        <fullName evidence="2">Tyr recombinase domain-containing protein</fullName>
    </recommendedName>
</protein>
<dbReference type="RefSeq" id="WP_425546012.1">
    <property type="nucleotide sequence ID" value="NZ_BAAAPY010000001.1"/>
</dbReference>
<keyword evidence="4" id="KW-1185">Reference proteome</keyword>
<proteinExistence type="predicted"/>
<dbReference type="EMBL" id="BAAAPY010000001">
    <property type="protein sequence ID" value="GAA2071960.1"/>
    <property type="molecule type" value="Genomic_DNA"/>
</dbReference>
<accession>A0ABN2VTF7</accession>
<evidence type="ECO:0000313" key="3">
    <source>
        <dbReference type="EMBL" id="GAA2071960.1"/>
    </source>
</evidence>
<dbReference type="SUPFAM" id="SSF56349">
    <property type="entry name" value="DNA breaking-rejoining enzymes"/>
    <property type="match status" value="1"/>
</dbReference>
<sequence length="95" mass="10936">MWGRGSQPRDMASFYRRRFTPAARAVGLAPMRVHDLRHTYASLMSHQGHRMVEISRWMGHANVAFTAQTYTHLFEDAENEAERSARLDAAFRGTQ</sequence>
<dbReference type="InterPro" id="IPR011010">
    <property type="entry name" value="DNA_brk_join_enz"/>
</dbReference>
<dbReference type="InterPro" id="IPR013762">
    <property type="entry name" value="Integrase-like_cat_sf"/>
</dbReference>
<dbReference type="Pfam" id="PF00589">
    <property type="entry name" value="Phage_integrase"/>
    <property type="match status" value="1"/>
</dbReference>
<dbReference type="Gene3D" id="1.10.443.10">
    <property type="entry name" value="Intergrase catalytic core"/>
    <property type="match status" value="1"/>
</dbReference>
<evidence type="ECO:0000259" key="2">
    <source>
        <dbReference type="PROSITE" id="PS51898"/>
    </source>
</evidence>